<evidence type="ECO:0000256" key="4">
    <source>
        <dbReference type="ARBA" id="ARBA00022989"/>
    </source>
</evidence>
<feature type="transmembrane region" description="Helical" evidence="6">
    <location>
        <begin position="151"/>
        <end position="175"/>
    </location>
</feature>
<feature type="transmembrane region" description="Helical" evidence="6">
    <location>
        <begin position="285"/>
        <end position="308"/>
    </location>
</feature>
<dbReference type="EMBL" id="UFYW01000001">
    <property type="protein sequence ID" value="STD81841.1"/>
    <property type="molecule type" value="Genomic_DNA"/>
</dbReference>
<dbReference type="PANTHER" id="PTHR46795">
    <property type="entry name" value="ABC TRANSPORTER PERMEASE-RELATED-RELATED"/>
    <property type="match status" value="1"/>
</dbReference>
<dbReference type="GO" id="GO:0055085">
    <property type="term" value="P:transmembrane transport"/>
    <property type="evidence" value="ECO:0007669"/>
    <property type="project" value="UniProtKB-UniRule"/>
</dbReference>
<dbReference type="InterPro" id="IPR052536">
    <property type="entry name" value="ABC-4_Integral_Memb_Prot"/>
</dbReference>
<keyword evidence="6" id="KW-0813">Transport</keyword>
<evidence type="ECO:0000256" key="2">
    <source>
        <dbReference type="ARBA" id="ARBA00022475"/>
    </source>
</evidence>
<evidence type="ECO:0000256" key="6">
    <source>
        <dbReference type="PIRNR" id="PIRNR018968"/>
    </source>
</evidence>
<dbReference type="OrthoDB" id="1937696at2"/>
<dbReference type="Pfam" id="PF02687">
    <property type="entry name" value="FtsX"/>
    <property type="match status" value="1"/>
</dbReference>
<evidence type="ECO:0000259" key="7">
    <source>
        <dbReference type="Pfam" id="PF02687"/>
    </source>
</evidence>
<dbReference type="InterPro" id="IPR027022">
    <property type="entry name" value="ABC_permease_BceB-typ"/>
</dbReference>
<protein>
    <submittedName>
        <fullName evidence="8">ABC-type transport system, involved in lipoprotein release, permease component</fullName>
    </submittedName>
</protein>
<comment type="similarity">
    <text evidence="6">Belongs to the ABC-4 integral membrane protein family.</text>
</comment>
<feature type="transmembrane region" description="Helical" evidence="6">
    <location>
        <begin position="60"/>
        <end position="85"/>
    </location>
</feature>
<evidence type="ECO:0000256" key="3">
    <source>
        <dbReference type="ARBA" id="ARBA00022692"/>
    </source>
</evidence>
<keyword evidence="3 6" id="KW-0812">Transmembrane</keyword>
<proteinExistence type="inferred from homology"/>
<accession>A0A376GTH0</accession>
<sequence>MNFRQLIIRNLRGNFRTYAAYFISSTFAAMVFYIFSLLLFHPQLKENLSTSDTVSGLAKMGLAVALVVIAFLSLMFLWYTFVVFLKRRKRDLAIYLILGIEEKDLRRILFIENALLGSLATFLGVGLGILGTKLLLLVAQNVMHLNRGLSFTVPLTSLGLTIGVYLLMFLLISFFSTRTLQGEKIISLIKENEKPRPEPTSRRVYAFLGVFLLLAGYGCVFYFSFKADGFLILLLGVLLTVAGTLLSFYQFSVYLLKQLKRSPSFFKGTRLLTISEWIFRMRDNAAMYSLIAISTSVAFVGIAVMMAIGNTSFSSIQGISVAYVFSEYKQDEIGKTKAFEVKDKLEAQGYHPVMGQVDLIETYTNLDDPAIAADPYYMANAFSVMRESDYRKLMSQIGEKAEPVKNDQVLELSSNYSRRKELLSVDQSQRQHVYPLAIGGDSDFQQEMTIVHSPSMLSLNYFGLGVVTDQTFEKWQQEVGDSSHSGGFIWLDYPEWADDPTLIDDINQQIDQENKETDEKVSAVYDELGADKINEMTDEEWSKALEGIPSHISYQSKYKVFQETRQGNGLILMITVLLGSVFFIFSASIIYFRLFADLDKDGAYHRSLHVLGVSPKERHKILRHQLQVMYFLPTIVAMIHFAVAMTALRLLVELPVWQFYGEIVGIYLLFQVIFYICCQLRYNQQIDRYADPTE</sequence>
<organism evidence="8 9">
    <name type="scientific">Enterococcus gallinarum</name>
    <dbReference type="NCBI Taxonomy" id="1353"/>
    <lineage>
        <taxon>Bacteria</taxon>
        <taxon>Bacillati</taxon>
        <taxon>Bacillota</taxon>
        <taxon>Bacilli</taxon>
        <taxon>Lactobacillales</taxon>
        <taxon>Enterococcaceae</taxon>
        <taxon>Enterococcus</taxon>
    </lineage>
</organism>
<evidence type="ECO:0000256" key="1">
    <source>
        <dbReference type="ARBA" id="ARBA00004651"/>
    </source>
</evidence>
<dbReference type="RefSeq" id="WP_060815308.1">
    <property type="nucleotide sequence ID" value="NZ_JBHULA010000002.1"/>
</dbReference>
<feature type="transmembrane region" description="Helical" evidence="6">
    <location>
        <begin position="657"/>
        <end position="678"/>
    </location>
</feature>
<feature type="transmembrane region" description="Helical" evidence="6">
    <location>
        <begin position="570"/>
        <end position="592"/>
    </location>
</feature>
<keyword evidence="2 6" id="KW-1003">Cell membrane</keyword>
<comment type="subcellular location">
    <subcellularLocation>
        <location evidence="1 6">Cell membrane</location>
        <topology evidence="1 6">Multi-pass membrane protein</topology>
    </subcellularLocation>
</comment>
<gene>
    <name evidence="8" type="ORF">NCTC12360_00257</name>
</gene>
<dbReference type="PIRSF" id="PIRSF018968">
    <property type="entry name" value="ABC_permease_BceB"/>
    <property type="match status" value="1"/>
</dbReference>
<evidence type="ECO:0000313" key="8">
    <source>
        <dbReference type="EMBL" id="STD81841.1"/>
    </source>
</evidence>
<dbReference type="InterPro" id="IPR003838">
    <property type="entry name" value="ABC3_permease_C"/>
</dbReference>
<feature type="transmembrane region" description="Helical" evidence="6">
    <location>
        <begin position="628"/>
        <end position="651"/>
    </location>
</feature>
<feature type="transmembrane region" description="Helical" evidence="6">
    <location>
        <begin position="114"/>
        <end position="139"/>
    </location>
</feature>
<keyword evidence="4 6" id="KW-1133">Transmembrane helix</keyword>
<reference evidence="8 9" key="1">
    <citation type="submission" date="2018-06" db="EMBL/GenBank/DDBJ databases">
        <authorList>
            <consortium name="Pathogen Informatics"/>
            <person name="Doyle S."/>
        </authorList>
    </citation>
    <scope>NUCLEOTIDE SEQUENCE [LARGE SCALE GENOMIC DNA]</scope>
    <source>
        <strain evidence="8 9">NCTC12360</strain>
    </source>
</reference>
<keyword evidence="9" id="KW-1185">Reference proteome</keyword>
<dbReference type="AlphaFoldDB" id="A0A376GTH0"/>
<feature type="transmembrane region" description="Helical" evidence="6">
    <location>
        <begin position="204"/>
        <end position="225"/>
    </location>
</feature>
<evidence type="ECO:0000256" key="5">
    <source>
        <dbReference type="ARBA" id="ARBA00023136"/>
    </source>
</evidence>
<dbReference type="GO" id="GO:0005886">
    <property type="term" value="C:plasma membrane"/>
    <property type="evidence" value="ECO:0007669"/>
    <property type="project" value="UniProtKB-SubCell"/>
</dbReference>
<evidence type="ECO:0000313" key="9">
    <source>
        <dbReference type="Proteomes" id="UP000254807"/>
    </source>
</evidence>
<keyword evidence="8" id="KW-0449">Lipoprotein</keyword>
<keyword evidence="5 6" id="KW-0472">Membrane</keyword>
<feature type="domain" description="ABC3 transporter permease C-terminal" evidence="7">
    <location>
        <begin position="64"/>
        <end position="178"/>
    </location>
</feature>
<dbReference type="Proteomes" id="UP000254807">
    <property type="component" value="Unassembled WGS sequence"/>
</dbReference>
<feature type="transmembrane region" description="Helical" evidence="6">
    <location>
        <begin position="20"/>
        <end position="40"/>
    </location>
</feature>
<name>A0A376GTH0_ENTGA</name>
<dbReference type="PANTHER" id="PTHR46795:SF3">
    <property type="entry name" value="ABC TRANSPORTER PERMEASE"/>
    <property type="match status" value="1"/>
</dbReference>
<feature type="transmembrane region" description="Helical" evidence="6">
    <location>
        <begin position="231"/>
        <end position="256"/>
    </location>
</feature>